<dbReference type="PANTHER" id="PTHR33525">
    <property type="match status" value="1"/>
</dbReference>
<dbReference type="Proteomes" id="UP001250932">
    <property type="component" value="Unassembled WGS sequence"/>
</dbReference>
<dbReference type="PROSITE" id="PS51833">
    <property type="entry name" value="HDOD"/>
    <property type="match status" value="1"/>
</dbReference>
<sequence>MSTILARQPIHDHQLSLFGYELLSRQIETDPQTAFDGEAATDTVMKKAFDEIGLDTLVGPNRAFINLTEKWVLSEECHSLPKDRIVLEVLEHVPPKQEVISALERLHDKGYTIALDDFVFHEDKVPFLELADIVKIDVLDKHPDYIKQQRDLVAPFKTKLLAERVESYDLYDSAKLWGFDLFQGYFFFQPGRVESTTLPSNQMTTLTLLSKLQDPDIEIEDVDQIIKQDMSLSFKLLDYVNSAHFSLPQKIDSIPLAARLVGLNQIKTWTILLSMVGVPNKPFELIVTSIVRAIMAEHLAVTMKVPDSEPYFTVGLFSVLDALFDLPMATIIQNIPLSEESQDALVFHEGMMGATLKCVLSYERGHWEGVNTLYLDANVIQESYFEALRITSNLWSLLR</sequence>
<dbReference type="InterPro" id="IPR001633">
    <property type="entry name" value="EAL_dom"/>
</dbReference>
<feature type="domain" description="HDOD" evidence="1">
    <location>
        <begin position="198"/>
        <end position="383"/>
    </location>
</feature>
<dbReference type="InterPro" id="IPR013976">
    <property type="entry name" value="HDOD"/>
</dbReference>
<reference evidence="2 3" key="1">
    <citation type="journal article" date="2023" name="ISME J.">
        <title>Cultivation and genomic characterization of novel and ubiquitous marine nitrite-oxidizing bacteria from the Nitrospirales.</title>
        <authorList>
            <person name="Mueller A.J."/>
            <person name="Daebeler A."/>
            <person name="Herbold C.W."/>
            <person name="Kirkegaard R.H."/>
            <person name="Daims H."/>
        </authorList>
    </citation>
    <scope>NUCLEOTIDE SEQUENCE [LARGE SCALE GENOMIC DNA]</scope>
    <source>
        <strain evidence="2 3">EB</strain>
    </source>
</reference>
<evidence type="ECO:0000259" key="1">
    <source>
        <dbReference type="PROSITE" id="PS51833"/>
    </source>
</evidence>
<dbReference type="Gene3D" id="1.10.3210.10">
    <property type="entry name" value="Hypothetical protein af1432"/>
    <property type="match status" value="1"/>
</dbReference>
<dbReference type="InterPro" id="IPR014408">
    <property type="entry name" value="dGMP_Pdiesterase_EAL/HD-GYP"/>
</dbReference>
<keyword evidence="3" id="KW-1185">Reference proteome</keyword>
<dbReference type="SUPFAM" id="SSF109604">
    <property type="entry name" value="HD-domain/PDEase-like"/>
    <property type="match status" value="1"/>
</dbReference>
<evidence type="ECO:0000313" key="3">
    <source>
        <dbReference type="Proteomes" id="UP001250932"/>
    </source>
</evidence>
<organism evidence="2 3">
    <name type="scientific">Candidatus Nitronereus thalassa</name>
    <dbReference type="NCBI Taxonomy" id="3020898"/>
    <lineage>
        <taxon>Bacteria</taxon>
        <taxon>Pseudomonadati</taxon>
        <taxon>Nitrospirota</taxon>
        <taxon>Nitrospiria</taxon>
        <taxon>Nitrospirales</taxon>
        <taxon>Nitrospiraceae</taxon>
        <taxon>Candidatus Nitronereus</taxon>
    </lineage>
</organism>
<dbReference type="Gene3D" id="3.20.20.450">
    <property type="entry name" value="EAL domain"/>
    <property type="match status" value="1"/>
</dbReference>
<dbReference type="PIRSF" id="PIRSF003180">
    <property type="entry name" value="DiGMPpdiest_YuxH"/>
    <property type="match status" value="1"/>
</dbReference>
<accession>A0ABU3KA34</accession>
<evidence type="ECO:0000313" key="2">
    <source>
        <dbReference type="EMBL" id="MDT7043260.1"/>
    </source>
</evidence>
<dbReference type="Pfam" id="PF00563">
    <property type="entry name" value="EAL"/>
    <property type="match status" value="1"/>
</dbReference>
<dbReference type="RefSeq" id="WP_313833797.1">
    <property type="nucleotide sequence ID" value="NZ_JAQOUE010000001.1"/>
</dbReference>
<proteinExistence type="predicted"/>
<name>A0ABU3KA34_9BACT</name>
<gene>
    <name evidence="2" type="ORF">PPG34_12940</name>
</gene>
<protein>
    <submittedName>
        <fullName evidence="2">HDOD domain-containing protein</fullName>
    </submittedName>
</protein>
<dbReference type="Pfam" id="PF08668">
    <property type="entry name" value="HDOD"/>
    <property type="match status" value="1"/>
</dbReference>
<dbReference type="PANTHER" id="PTHR33525:SF4">
    <property type="entry name" value="CYCLIC DI-GMP PHOSPHODIESTERASE CDGJ"/>
    <property type="match status" value="1"/>
</dbReference>
<dbReference type="SMART" id="SM00052">
    <property type="entry name" value="EAL"/>
    <property type="match status" value="1"/>
</dbReference>
<comment type="caution">
    <text evidence="2">The sequence shown here is derived from an EMBL/GenBank/DDBJ whole genome shotgun (WGS) entry which is preliminary data.</text>
</comment>
<dbReference type="EMBL" id="JAQOUE010000001">
    <property type="protein sequence ID" value="MDT7043260.1"/>
    <property type="molecule type" value="Genomic_DNA"/>
</dbReference>
<dbReference type="InterPro" id="IPR035919">
    <property type="entry name" value="EAL_sf"/>
</dbReference>
<dbReference type="SUPFAM" id="SSF141868">
    <property type="entry name" value="EAL domain-like"/>
    <property type="match status" value="1"/>
</dbReference>
<dbReference type="InterPro" id="IPR052340">
    <property type="entry name" value="RNase_Y/CdgJ"/>
</dbReference>